<proteinExistence type="predicted"/>
<dbReference type="InParanoid" id="A0A0V1BM81"/>
<sequence length="84" mass="9693">MNISRKRKQNKLRFCKTYMLIYFLLIRSSWVCLTSSLFEIVKSQRQLTMAIIMDCFPVNPESVTRGVLHLASEASALIDSYKSA</sequence>
<dbReference type="Proteomes" id="UP000054776">
    <property type="component" value="Unassembled WGS sequence"/>
</dbReference>
<keyword evidence="3" id="KW-1185">Reference proteome</keyword>
<evidence type="ECO:0000313" key="3">
    <source>
        <dbReference type="Proteomes" id="UP000054776"/>
    </source>
</evidence>
<organism evidence="2 3">
    <name type="scientific">Trichinella spiralis</name>
    <name type="common">Trichina worm</name>
    <dbReference type="NCBI Taxonomy" id="6334"/>
    <lineage>
        <taxon>Eukaryota</taxon>
        <taxon>Metazoa</taxon>
        <taxon>Ecdysozoa</taxon>
        <taxon>Nematoda</taxon>
        <taxon>Enoplea</taxon>
        <taxon>Dorylaimia</taxon>
        <taxon>Trichinellida</taxon>
        <taxon>Trichinellidae</taxon>
        <taxon>Trichinella</taxon>
    </lineage>
</organism>
<dbReference type="AlphaFoldDB" id="A0A0V1BM81"/>
<accession>A0A0V1BM81</accession>
<name>A0A0V1BM81_TRISP</name>
<keyword evidence="1" id="KW-0472">Membrane</keyword>
<keyword evidence="1" id="KW-0812">Transmembrane</keyword>
<evidence type="ECO:0000313" key="2">
    <source>
        <dbReference type="EMBL" id="KRY38070.1"/>
    </source>
</evidence>
<feature type="transmembrane region" description="Helical" evidence="1">
    <location>
        <begin position="20"/>
        <end position="38"/>
    </location>
</feature>
<evidence type="ECO:0000256" key="1">
    <source>
        <dbReference type="SAM" id="Phobius"/>
    </source>
</evidence>
<protein>
    <submittedName>
        <fullName evidence="2">Uncharacterized protein</fullName>
    </submittedName>
</protein>
<gene>
    <name evidence="2" type="ORF">T01_7216</name>
</gene>
<comment type="caution">
    <text evidence="2">The sequence shown here is derived from an EMBL/GenBank/DDBJ whole genome shotgun (WGS) entry which is preliminary data.</text>
</comment>
<reference evidence="2 3" key="1">
    <citation type="submission" date="2015-01" db="EMBL/GenBank/DDBJ databases">
        <title>Evolution of Trichinella species and genotypes.</title>
        <authorList>
            <person name="Korhonen P.K."/>
            <person name="Edoardo P."/>
            <person name="Giuseppe L.R."/>
            <person name="Gasser R.B."/>
        </authorList>
    </citation>
    <scope>NUCLEOTIDE SEQUENCE [LARGE SCALE GENOMIC DNA]</scope>
    <source>
        <strain evidence="2">ISS3</strain>
    </source>
</reference>
<dbReference type="EMBL" id="JYDH01000028">
    <property type="protein sequence ID" value="KRY38070.1"/>
    <property type="molecule type" value="Genomic_DNA"/>
</dbReference>
<keyword evidence="1" id="KW-1133">Transmembrane helix</keyword>